<sequence length="70" mass="8098">MNRRTKWVLGVTVALITAASLRITVGHYHPWRGHRHHAEGHQKCESRWHKHGHQGPEKPQAEPQKKSVIN</sequence>
<feature type="compositionally biased region" description="Basic and acidic residues" evidence="1">
    <location>
        <begin position="54"/>
        <end position="70"/>
    </location>
</feature>
<accession>A0A344TPX3</accession>
<keyword evidence="3" id="KW-1185">Reference proteome</keyword>
<reference evidence="2 3" key="1">
    <citation type="submission" date="2018-07" db="EMBL/GenBank/DDBJ databases">
        <title>Genome sequencing of Runella.</title>
        <authorList>
            <person name="Baek M.-G."/>
            <person name="Yi H."/>
        </authorList>
    </citation>
    <scope>NUCLEOTIDE SEQUENCE [LARGE SCALE GENOMIC DNA]</scope>
    <source>
        <strain evidence="2 3">HYN0085</strain>
    </source>
</reference>
<dbReference type="RefSeq" id="WP_114069457.1">
    <property type="nucleotide sequence ID" value="NZ_CP030850.1"/>
</dbReference>
<evidence type="ECO:0000256" key="1">
    <source>
        <dbReference type="SAM" id="MobiDB-lite"/>
    </source>
</evidence>
<dbReference type="OrthoDB" id="9888256at2"/>
<feature type="region of interest" description="Disordered" evidence="1">
    <location>
        <begin position="32"/>
        <end position="70"/>
    </location>
</feature>
<dbReference type="AlphaFoldDB" id="A0A344TPX3"/>
<dbReference type="Proteomes" id="UP000251993">
    <property type="component" value="Chromosome"/>
</dbReference>
<name>A0A344TPX3_9BACT</name>
<evidence type="ECO:0000313" key="3">
    <source>
        <dbReference type="Proteomes" id="UP000251993"/>
    </source>
</evidence>
<dbReference type="EMBL" id="CP030850">
    <property type="protein sequence ID" value="AXE20694.1"/>
    <property type="molecule type" value="Genomic_DNA"/>
</dbReference>
<evidence type="ECO:0000313" key="2">
    <source>
        <dbReference type="EMBL" id="AXE20694.1"/>
    </source>
</evidence>
<dbReference type="KEGG" id="run:DR864_24645"/>
<protein>
    <submittedName>
        <fullName evidence="2">Uncharacterized protein</fullName>
    </submittedName>
</protein>
<organism evidence="2 3">
    <name type="scientific">Runella rosea</name>
    <dbReference type="NCBI Taxonomy" id="2259595"/>
    <lineage>
        <taxon>Bacteria</taxon>
        <taxon>Pseudomonadati</taxon>
        <taxon>Bacteroidota</taxon>
        <taxon>Cytophagia</taxon>
        <taxon>Cytophagales</taxon>
        <taxon>Spirosomataceae</taxon>
        <taxon>Runella</taxon>
    </lineage>
</organism>
<proteinExistence type="predicted"/>
<gene>
    <name evidence="2" type="ORF">DR864_24645</name>
</gene>